<evidence type="ECO:0000256" key="1">
    <source>
        <dbReference type="SAM" id="MobiDB-lite"/>
    </source>
</evidence>
<name>A0A9I9EJB4_CUCME</name>
<reference evidence="2" key="1">
    <citation type="submission" date="2023-03" db="UniProtKB">
        <authorList>
            <consortium name="EnsemblPlants"/>
        </authorList>
    </citation>
    <scope>IDENTIFICATION</scope>
</reference>
<feature type="region of interest" description="Disordered" evidence="1">
    <location>
        <begin position="1"/>
        <end position="20"/>
    </location>
</feature>
<evidence type="ECO:0000313" key="2">
    <source>
        <dbReference type="EnsemblPlants" id="MELO3C034530.2.1"/>
    </source>
</evidence>
<sequence>MMLLEYRKPDSNHSQLSNLGNSGNQIGRILASNSSWHPTRNGIRARLLISHLSLLSLYGVNSLLNPEEEG</sequence>
<proteinExistence type="predicted"/>
<dbReference type="Gramene" id="MELO3C034530.2.1">
    <property type="protein sequence ID" value="MELO3C034530.2.1"/>
    <property type="gene ID" value="MELO3C034530.2"/>
</dbReference>
<protein>
    <submittedName>
        <fullName evidence="2">Uncharacterized protein</fullName>
    </submittedName>
</protein>
<dbReference type="EnsemblPlants" id="MELO3C034530.2.1">
    <property type="protein sequence ID" value="MELO3C034530.2.1"/>
    <property type="gene ID" value="MELO3C034530.2"/>
</dbReference>
<dbReference type="AlphaFoldDB" id="A0A9I9EJB4"/>
<feature type="compositionally biased region" description="Basic and acidic residues" evidence="1">
    <location>
        <begin position="1"/>
        <end position="11"/>
    </location>
</feature>
<accession>A0A9I9EJB4</accession>
<organism evidence="2">
    <name type="scientific">Cucumis melo</name>
    <name type="common">Muskmelon</name>
    <dbReference type="NCBI Taxonomy" id="3656"/>
    <lineage>
        <taxon>Eukaryota</taxon>
        <taxon>Viridiplantae</taxon>
        <taxon>Streptophyta</taxon>
        <taxon>Embryophyta</taxon>
        <taxon>Tracheophyta</taxon>
        <taxon>Spermatophyta</taxon>
        <taxon>Magnoliopsida</taxon>
        <taxon>eudicotyledons</taxon>
        <taxon>Gunneridae</taxon>
        <taxon>Pentapetalae</taxon>
        <taxon>rosids</taxon>
        <taxon>fabids</taxon>
        <taxon>Cucurbitales</taxon>
        <taxon>Cucurbitaceae</taxon>
        <taxon>Benincaseae</taxon>
        <taxon>Cucumis</taxon>
    </lineage>
</organism>